<name>V7BIY2_PHAVU</name>
<proteinExistence type="predicted"/>
<organism evidence="1 2">
    <name type="scientific">Phaseolus vulgaris</name>
    <name type="common">Kidney bean</name>
    <name type="synonym">French bean</name>
    <dbReference type="NCBI Taxonomy" id="3885"/>
    <lineage>
        <taxon>Eukaryota</taxon>
        <taxon>Viridiplantae</taxon>
        <taxon>Streptophyta</taxon>
        <taxon>Embryophyta</taxon>
        <taxon>Tracheophyta</taxon>
        <taxon>Spermatophyta</taxon>
        <taxon>Magnoliopsida</taxon>
        <taxon>eudicotyledons</taxon>
        <taxon>Gunneridae</taxon>
        <taxon>Pentapetalae</taxon>
        <taxon>rosids</taxon>
        <taxon>fabids</taxon>
        <taxon>Fabales</taxon>
        <taxon>Fabaceae</taxon>
        <taxon>Papilionoideae</taxon>
        <taxon>50 kb inversion clade</taxon>
        <taxon>NPAAA clade</taxon>
        <taxon>indigoferoid/millettioid clade</taxon>
        <taxon>Phaseoleae</taxon>
        <taxon>Phaseolus</taxon>
    </lineage>
</organism>
<accession>V7BIY2</accession>
<dbReference type="Gramene" id="ESW16496">
    <property type="protein sequence ID" value="ESW16496"/>
    <property type="gene ID" value="PHAVU_007G1615001g"/>
</dbReference>
<sequence length="71" mass="8640">LLSLKLRQEQNKHLNQQQDLNQLLNKHLNQQLNLHLMVVGNLEKIWYIQEEQRSFQNLSMSKNPTYHLYIK</sequence>
<keyword evidence="2" id="KW-1185">Reference proteome</keyword>
<protein>
    <submittedName>
        <fullName evidence="1">Uncharacterized protein</fullName>
    </submittedName>
</protein>
<evidence type="ECO:0000313" key="2">
    <source>
        <dbReference type="Proteomes" id="UP000000226"/>
    </source>
</evidence>
<dbReference type="Proteomes" id="UP000000226">
    <property type="component" value="Chromosome 7"/>
</dbReference>
<dbReference type="EMBL" id="CM002294">
    <property type="protein sequence ID" value="ESW16496.1"/>
    <property type="molecule type" value="Genomic_DNA"/>
</dbReference>
<dbReference type="AlphaFoldDB" id="V7BIY2"/>
<gene>
    <name evidence="1" type="ORF">PHAVU_007G1615001g</name>
</gene>
<reference evidence="2" key="1">
    <citation type="journal article" date="2014" name="Nat. Genet.">
        <title>A reference genome for common bean and genome-wide analysis of dual domestications.</title>
        <authorList>
            <person name="Schmutz J."/>
            <person name="McClean P.E."/>
            <person name="Mamidi S."/>
            <person name="Wu G.A."/>
            <person name="Cannon S.B."/>
            <person name="Grimwood J."/>
            <person name="Jenkins J."/>
            <person name="Shu S."/>
            <person name="Song Q."/>
            <person name="Chavarro C."/>
            <person name="Torres-Torres M."/>
            <person name="Geffroy V."/>
            <person name="Moghaddam S.M."/>
            <person name="Gao D."/>
            <person name="Abernathy B."/>
            <person name="Barry K."/>
            <person name="Blair M."/>
            <person name="Brick M.A."/>
            <person name="Chovatia M."/>
            <person name="Gepts P."/>
            <person name="Goodstein D.M."/>
            <person name="Gonzales M."/>
            <person name="Hellsten U."/>
            <person name="Hyten D.L."/>
            <person name="Jia G."/>
            <person name="Kelly J.D."/>
            <person name="Kudrna D."/>
            <person name="Lee R."/>
            <person name="Richard M.M."/>
            <person name="Miklas P.N."/>
            <person name="Osorno J.M."/>
            <person name="Rodrigues J."/>
            <person name="Thareau V."/>
            <person name="Urrea C.A."/>
            <person name="Wang M."/>
            <person name="Yu Y."/>
            <person name="Zhang M."/>
            <person name="Wing R.A."/>
            <person name="Cregan P.B."/>
            <person name="Rokhsar D.S."/>
            <person name="Jackson S.A."/>
        </authorList>
    </citation>
    <scope>NUCLEOTIDE SEQUENCE [LARGE SCALE GENOMIC DNA]</scope>
    <source>
        <strain evidence="2">cv. G19833</strain>
    </source>
</reference>
<feature type="non-terminal residue" evidence="1">
    <location>
        <position position="1"/>
    </location>
</feature>
<evidence type="ECO:0000313" key="1">
    <source>
        <dbReference type="EMBL" id="ESW16496.1"/>
    </source>
</evidence>